<protein>
    <recommendedName>
        <fullName evidence="9">AT-rich interactive domain-containing protein 3</fullName>
        <shortName evidence="9">ARID domain-containing protein</shortName>
    </recommendedName>
</protein>
<feature type="domain" description="REKLES" evidence="13">
    <location>
        <begin position="477"/>
        <end position="572"/>
    </location>
</feature>
<dbReference type="GO" id="GO:0005634">
    <property type="term" value="C:nucleus"/>
    <property type="evidence" value="ECO:0007669"/>
    <property type="project" value="UniProtKB-SubCell"/>
</dbReference>
<evidence type="ECO:0000256" key="5">
    <source>
        <dbReference type="ARBA" id="ARBA00023125"/>
    </source>
</evidence>
<dbReference type="PROSITE" id="PS51011">
    <property type="entry name" value="ARID"/>
    <property type="match status" value="1"/>
</dbReference>
<feature type="compositionally biased region" description="Low complexity" evidence="11">
    <location>
        <begin position="578"/>
        <end position="602"/>
    </location>
</feature>
<dbReference type="CDD" id="cd16879">
    <property type="entry name" value="ARID_ARID3B"/>
    <property type="match status" value="1"/>
</dbReference>
<reference evidence="15" key="1">
    <citation type="submission" date="2025-08" db="UniProtKB">
        <authorList>
            <consortium name="RefSeq"/>
        </authorList>
    </citation>
    <scope>IDENTIFICATION</scope>
</reference>
<dbReference type="RefSeq" id="XP_033775349.1">
    <property type="nucleotide sequence ID" value="XM_033919458.1"/>
</dbReference>
<dbReference type="SMART" id="SM01014">
    <property type="entry name" value="ARID"/>
    <property type="match status" value="1"/>
</dbReference>
<dbReference type="InterPro" id="IPR001606">
    <property type="entry name" value="ARID_dom"/>
</dbReference>
<dbReference type="Gene3D" id="1.10.150.60">
    <property type="entry name" value="ARID DNA-binding domain"/>
    <property type="match status" value="1"/>
</dbReference>
<dbReference type="GO" id="GO:0003677">
    <property type="term" value="F:DNA binding"/>
    <property type="evidence" value="ECO:0007669"/>
    <property type="project" value="UniProtKB-UniRule"/>
</dbReference>
<dbReference type="SMART" id="SM00501">
    <property type="entry name" value="BRIGHT"/>
    <property type="match status" value="1"/>
</dbReference>
<dbReference type="InParanoid" id="A0A6P8NW70"/>
<evidence type="ECO:0000256" key="11">
    <source>
        <dbReference type="SAM" id="MobiDB-lite"/>
    </source>
</evidence>
<dbReference type="GeneID" id="117347949"/>
<evidence type="ECO:0000256" key="8">
    <source>
        <dbReference type="ARBA" id="ARBA00062449"/>
    </source>
</evidence>
<comment type="subcellular location">
    <subcellularLocation>
        <location evidence="9">Nucleus</location>
    </subcellularLocation>
</comment>
<dbReference type="CTD" id="10620"/>
<evidence type="ECO:0000259" key="13">
    <source>
        <dbReference type="PROSITE" id="PS51486"/>
    </source>
</evidence>
<keyword evidence="3" id="KW-0007">Acetylation</keyword>
<evidence type="ECO:0000256" key="4">
    <source>
        <dbReference type="ARBA" id="ARBA00023015"/>
    </source>
</evidence>
<gene>
    <name evidence="15" type="primary">ARID3B</name>
</gene>
<sequence>MSISLLRKSRWQIESSWELPLTSSAAITPSTGCEKPQPSLISEGFKPVLSGSVHFHQHAKQGMRLEAVMEQLQKQQQQVARGMENRERQIREAQRLYTQQLATQQAVLAATSKGVCGSVLSSGATTGPSAGVLPTYAGRSVTPEPSEDEDEEGSLLVDETEQDYLDEEEEEEEDITEKDSALSLRYFQAPNTIQHDQRTASTSRHLPMLGTQAQRPQGIKEENQDRTIDFSAGSPSRHPNRSFDEQLKQNGNLPWNEEADGGRGREASRDFAKLYELDSDPKRKEFLDDLFIFMQKKGTPISRIPIMAKQLLDLYMLYKLVTEKGGLVEVINKKMWREVTKGLNLPTSITSAAFTLRTQYMKYLYHYECEKKSLSSPAELQAAIDGNRREGRRPSYSSALFSYSSNTAIRPPSLLSPPKHHLPLIAVHPGGTGTSRPSQGTTPKKGDGASVMVSVPSRMSIPVALASQQAAVAARMATLEQLRERLESGEPPEKRASRVSEEEQRLLQQAFQHNLLSMARQIPMKLRINGKAEDRSEAAVSASLGNIGSINMSIEINGTMYTGVLFAQKPVVQLIGASGSQSSSSSSSSSSGSHCSQSSTSSKGTVNAEPSTSWSL</sequence>
<dbReference type="Proteomes" id="UP000515159">
    <property type="component" value="Chromosome 14"/>
</dbReference>
<evidence type="ECO:0000256" key="1">
    <source>
        <dbReference type="ARBA" id="ARBA00022481"/>
    </source>
</evidence>
<dbReference type="FunCoup" id="A0A6P8NW70">
    <property type="interactions" value="2573"/>
</dbReference>
<keyword evidence="14" id="KW-1185">Reference proteome</keyword>
<dbReference type="InterPro" id="IPR023334">
    <property type="entry name" value="REKLES_domain"/>
</dbReference>
<feature type="coiled-coil region" evidence="10">
    <location>
        <begin position="65"/>
        <end position="92"/>
    </location>
</feature>
<dbReference type="SUPFAM" id="SSF46774">
    <property type="entry name" value="ARID-like"/>
    <property type="match status" value="1"/>
</dbReference>
<feature type="compositionally biased region" description="Basic and acidic residues" evidence="11">
    <location>
        <begin position="218"/>
        <end position="228"/>
    </location>
</feature>
<dbReference type="KEGG" id="gsh:117347949"/>
<name>A0A6P8NW70_GEOSA</name>
<comment type="function">
    <text evidence="9">Transcription factor.</text>
</comment>
<dbReference type="FunFam" id="1.10.150.60:FF:000008">
    <property type="entry name" value="Putative AT-rich interactive domain-containing protein 3B"/>
    <property type="match status" value="1"/>
</dbReference>
<keyword evidence="10" id="KW-0175">Coiled coil</keyword>
<keyword evidence="5 9" id="KW-0238">DNA-binding</keyword>
<feature type="compositionally biased region" description="Acidic residues" evidence="11">
    <location>
        <begin position="145"/>
        <end position="176"/>
    </location>
</feature>
<dbReference type="PROSITE" id="PS51486">
    <property type="entry name" value="REKLES"/>
    <property type="match status" value="1"/>
</dbReference>
<proteinExistence type="predicted"/>
<dbReference type="InterPro" id="IPR036431">
    <property type="entry name" value="ARID_dom_sf"/>
</dbReference>
<evidence type="ECO:0000256" key="3">
    <source>
        <dbReference type="ARBA" id="ARBA00022990"/>
    </source>
</evidence>
<comment type="subunit">
    <text evidence="8">Heterodimer with ARID3A. Interacts with unphosphorylated RB1.</text>
</comment>
<dbReference type="PANTHER" id="PTHR15348">
    <property type="entry name" value="AT-RICH INTERACTIVE DOMAIN-CONTAINING PROTEIN ARID DOMAIN- CONTAINING PROTEIN DEAD RINGER PROTEIN B-CELL REGULATOR OF IGH TRANSCRIPTION BRIGHT"/>
    <property type="match status" value="1"/>
</dbReference>
<evidence type="ECO:0000256" key="2">
    <source>
        <dbReference type="ARBA" id="ARBA00022553"/>
    </source>
</evidence>
<evidence type="ECO:0000313" key="14">
    <source>
        <dbReference type="Proteomes" id="UP000515159"/>
    </source>
</evidence>
<evidence type="ECO:0000313" key="15">
    <source>
        <dbReference type="RefSeq" id="XP_033775349.1"/>
    </source>
</evidence>
<accession>A0A6P8NW70</accession>
<feature type="region of interest" description="Disordered" evidence="11">
    <location>
        <begin position="578"/>
        <end position="616"/>
    </location>
</feature>
<feature type="compositionally biased region" description="Polar residues" evidence="11">
    <location>
        <begin position="189"/>
        <end position="204"/>
    </location>
</feature>
<dbReference type="GO" id="GO:0006357">
    <property type="term" value="P:regulation of transcription by RNA polymerase II"/>
    <property type="evidence" value="ECO:0007669"/>
    <property type="project" value="InterPro"/>
</dbReference>
<dbReference type="Pfam" id="PF01388">
    <property type="entry name" value="ARID"/>
    <property type="match status" value="1"/>
</dbReference>
<dbReference type="AlphaFoldDB" id="A0A6P8NW70"/>
<feature type="compositionally biased region" description="Polar residues" evidence="11">
    <location>
        <begin position="603"/>
        <end position="616"/>
    </location>
</feature>
<keyword evidence="6" id="KW-0804">Transcription</keyword>
<evidence type="ECO:0000256" key="10">
    <source>
        <dbReference type="SAM" id="Coils"/>
    </source>
</evidence>
<evidence type="ECO:0000259" key="12">
    <source>
        <dbReference type="PROSITE" id="PS51011"/>
    </source>
</evidence>
<dbReference type="OrthoDB" id="10044343at2759"/>
<evidence type="ECO:0000256" key="9">
    <source>
        <dbReference type="RuleBase" id="RU369100"/>
    </source>
</evidence>
<keyword evidence="1" id="KW-0488">Methylation</keyword>
<feature type="region of interest" description="Disordered" evidence="11">
    <location>
        <begin position="122"/>
        <end position="266"/>
    </location>
</feature>
<keyword evidence="4 9" id="KW-0805">Transcription regulation</keyword>
<feature type="region of interest" description="Disordered" evidence="11">
    <location>
        <begin position="428"/>
        <end position="450"/>
    </location>
</feature>
<keyword evidence="2" id="KW-0597">Phosphoprotein</keyword>
<evidence type="ECO:0000256" key="6">
    <source>
        <dbReference type="ARBA" id="ARBA00023163"/>
    </source>
</evidence>
<evidence type="ECO:0000256" key="7">
    <source>
        <dbReference type="ARBA" id="ARBA00023242"/>
    </source>
</evidence>
<dbReference type="InterPro" id="IPR045147">
    <property type="entry name" value="ARI3A/B/C"/>
</dbReference>
<feature type="domain" description="ARID" evidence="12">
    <location>
        <begin position="280"/>
        <end position="372"/>
    </location>
</feature>
<organism evidence="14 15">
    <name type="scientific">Geotrypetes seraphini</name>
    <name type="common">Gaboon caecilian</name>
    <name type="synonym">Caecilia seraphini</name>
    <dbReference type="NCBI Taxonomy" id="260995"/>
    <lineage>
        <taxon>Eukaryota</taxon>
        <taxon>Metazoa</taxon>
        <taxon>Chordata</taxon>
        <taxon>Craniata</taxon>
        <taxon>Vertebrata</taxon>
        <taxon>Euteleostomi</taxon>
        <taxon>Amphibia</taxon>
        <taxon>Gymnophiona</taxon>
        <taxon>Geotrypetes</taxon>
    </lineage>
</organism>
<keyword evidence="7 9" id="KW-0539">Nucleus</keyword>
<dbReference type="PANTHER" id="PTHR15348:SF3">
    <property type="entry name" value="AT-RICH INTERACTIVE DOMAIN-CONTAINING PROTEIN 3B"/>
    <property type="match status" value="1"/>
</dbReference>